<evidence type="ECO:0000313" key="2">
    <source>
        <dbReference type="Proteomes" id="UP000708208"/>
    </source>
</evidence>
<keyword evidence="2" id="KW-1185">Reference proteome</keyword>
<dbReference type="EMBL" id="CAJVCH010115510">
    <property type="protein sequence ID" value="CAG7724939.1"/>
    <property type="molecule type" value="Genomic_DNA"/>
</dbReference>
<dbReference type="OrthoDB" id="10045365at2759"/>
<accession>A0A8J2NYB9</accession>
<comment type="caution">
    <text evidence="1">The sequence shown here is derived from an EMBL/GenBank/DDBJ whole genome shotgun (WGS) entry which is preliminary data.</text>
</comment>
<name>A0A8J2NYB9_9HEXA</name>
<protein>
    <submittedName>
        <fullName evidence="1">Uncharacterized protein</fullName>
    </submittedName>
</protein>
<sequence>MDHTRPRFRIIRLQPSLAFMSQMHYVITSGNEDEMFEISSETPASLHFKRKIRTPRTYDLEIVGYSWNRDVYRRSKKDPFTLRLRLIVTN</sequence>
<evidence type="ECO:0000313" key="1">
    <source>
        <dbReference type="EMBL" id="CAG7724939.1"/>
    </source>
</evidence>
<dbReference type="AlphaFoldDB" id="A0A8J2NYB9"/>
<dbReference type="Proteomes" id="UP000708208">
    <property type="component" value="Unassembled WGS sequence"/>
</dbReference>
<proteinExistence type="predicted"/>
<reference evidence="1" key="1">
    <citation type="submission" date="2021-06" db="EMBL/GenBank/DDBJ databases">
        <authorList>
            <person name="Hodson N. C."/>
            <person name="Mongue J. A."/>
            <person name="Jaron S. K."/>
        </authorList>
    </citation>
    <scope>NUCLEOTIDE SEQUENCE</scope>
</reference>
<organism evidence="1 2">
    <name type="scientific">Allacma fusca</name>
    <dbReference type="NCBI Taxonomy" id="39272"/>
    <lineage>
        <taxon>Eukaryota</taxon>
        <taxon>Metazoa</taxon>
        <taxon>Ecdysozoa</taxon>
        <taxon>Arthropoda</taxon>
        <taxon>Hexapoda</taxon>
        <taxon>Collembola</taxon>
        <taxon>Symphypleona</taxon>
        <taxon>Sminthuridae</taxon>
        <taxon>Allacma</taxon>
    </lineage>
</organism>
<gene>
    <name evidence="1" type="ORF">AFUS01_LOCUS13930</name>
</gene>